<dbReference type="Gene3D" id="3.40.140.10">
    <property type="entry name" value="Cytidine Deaminase, domain 2"/>
    <property type="match status" value="1"/>
</dbReference>
<feature type="compositionally biased region" description="Basic and acidic residues" evidence="11">
    <location>
        <begin position="454"/>
        <end position="464"/>
    </location>
</feature>
<dbReference type="GO" id="GO:0046872">
    <property type="term" value="F:metal ion binding"/>
    <property type="evidence" value="ECO:0007669"/>
    <property type="project" value="UniProtKB-KW"/>
</dbReference>
<evidence type="ECO:0000256" key="10">
    <source>
        <dbReference type="ARBA" id="ARBA00058010"/>
    </source>
</evidence>
<comment type="caution">
    <text evidence="13">The sequence shown here is derived from an EMBL/GenBank/DDBJ whole genome shotgun (WGS) entry which is preliminary data.</text>
</comment>
<reference evidence="13 14" key="1">
    <citation type="journal article" date="2017" name="Mol. Ecol.">
        <title>Comparative and population genomic landscape of Phellinus noxius: A hypervariable fungus causing root rot in trees.</title>
        <authorList>
            <person name="Chung C.L."/>
            <person name="Lee T.J."/>
            <person name="Akiba M."/>
            <person name="Lee H.H."/>
            <person name="Kuo T.H."/>
            <person name="Liu D."/>
            <person name="Ke H.M."/>
            <person name="Yokoi T."/>
            <person name="Roa M.B."/>
            <person name="Lu M.J."/>
            <person name="Chang Y.Y."/>
            <person name="Ann P.J."/>
            <person name="Tsai J.N."/>
            <person name="Chen C.Y."/>
            <person name="Tzean S.S."/>
            <person name="Ota Y."/>
            <person name="Hattori T."/>
            <person name="Sahashi N."/>
            <person name="Liou R.F."/>
            <person name="Kikuchi T."/>
            <person name="Tsai I.J."/>
        </authorList>
    </citation>
    <scope>NUCLEOTIDE SEQUENCE [LARGE SCALE GENOMIC DNA]</scope>
    <source>
        <strain evidence="13 14">FFPRI411160</strain>
    </source>
</reference>
<keyword evidence="4" id="KW-0645">Protease</keyword>
<evidence type="ECO:0000256" key="5">
    <source>
        <dbReference type="ARBA" id="ARBA00022723"/>
    </source>
</evidence>
<dbReference type="STRING" id="2282107.A0A286UI34"/>
<feature type="compositionally biased region" description="Acidic residues" evidence="11">
    <location>
        <begin position="465"/>
        <end position="480"/>
    </location>
</feature>
<keyword evidence="8" id="KW-0862">Zinc</keyword>
<feature type="compositionally biased region" description="Basic and acidic residues" evidence="11">
    <location>
        <begin position="481"/>
        <end position="490"/>
    </location>
</feature>
<keyword evidence="7" id="KW-0378">Hydrolase</keyword>
<dbReference type="EMBL" id="NBII01000005">
    <property type="protein sequence ID" value="PAV19115.1"/>
    <property type="molecule type" value="Genomic_DNA"/>
</dbReference>
<keyword evidence="6" id="KW-0736">Signalosome</keyword>
<feature type="compositionally biased region" description="Basic and acidic residues" evidence="11">
    <location>
        <begin position="287"/>
        <end position="319"/>
    </location>
</feature>
<dbReference type="PANTHER" id="PTHR10410">
    <property type="entry name" value="EUKARYOTIC TRANSLATION INITIATION FACTOR 3 -RELATED"/>
    <property type="match status" value="1"/>
</dbReference>
<evidence type="ECO:0000259" key="12">
    <source>
        <dbReference type="PROSITE" id="PS50249"/>
    </source>
</evidence>
<keyword evidence="9" id="KW-0482">Metalloprotease</keyword>
<dbReference type="InterPro" id="IPR040961">
    <property type="entry name" value="CSN5_C"/>
</dbReference>
<comment type="similarity">
    <text evidence="1">Belongs to the peptidase M67A family. CSN5 subfamily.</text>
</comment>
<comment type="subunit">
    <text evidence="2">Component of the COP9 signalosome (CSN) complex.</text>
</comment>
<dbReference type="PROSITE" id="PS50249">
    <property type="entry name" value="MPN"/>
    <property type="match status" value="1"/>
</dbReference>
<dbReference type="SUPFAM" id="SSF102712">
    <property type="entry name" value="JAB1/MPN domain"/>
    <property type="match status" value="1"/>
</dbReference>
<evidence type="ECO:0000256" key="4">
    <source>
        <dbReference type="ARBA" id="ARBA00022670"/>
    </source>
</evidence>
<keyword evidence="5" id="KW-0479">Metal-binding</keyword>
<dbReference type="OrthoDB" id="605656at2759"/>
<dbReference type="GO" id="GO:0008180">
    <property type="term" value="C:COP9 signalosome"/>
    <property type="evidence" value="ECO:0007669"/>
    <property type="project" value="UniProtKB-KW"/>
</dbReference>
<feature type="region of interest" description="Disordered" evidence="11">
    <location>
        <begin position="344"/>
        <end position="378"/>
    </location>
</feature>
<feature type="region of interest" description="Disordered" evidence="11">
    <location>
        <begin position="277"/>
        <end position="319"/>
    </location>
</feature>
<evidence type="ECO:0000256" key="3">
    <source>
        <dbReference type="ARBA" id="ARBA00014880"/>
    </source>
</evidence>
<evidence type="ECO:0000256" key="9">
    <source>
        <dbReference type="ARBA" id="ARBA00023049"/>
    </source>
</evidence>
<dbReference type="Pfam" id="PF01398">
    <property type="entry name" value="JAB"/>
    <property type="match status" value="1"/>
</dbReference>
<feature type="region of interest" description="Disordered" evidence="11">
    <location>
        <begin position="399"/>
        <end position="490"/>
    </location>
</feature>
<dbReference type="InterPro" id="IPR000555">
    <property type="entry name" value="JAMM/MPN+_dom"/>
</dbReference>
<feature type="compositionally biased region" description="Low complexity" evidence="11">
    <location>
        <begin position="403"/>
        <end position="431"/>
    </location>
</feature>
<feature type="compositionally biased region" description="Basic and acidic residues" evidence="11">
    <location>
        <begin position="356"/>
        <end position="378"/>
    </location>
</feature>
<evidence type="ECO:0000256" key="8">
    <source>
        <dbReference type="ARBA" id="ARBA00022833"/>
    </source>
</evidence>
<evidence type="ECO:0000256" key="11">
    <source>
        <dbReference type="SAM" id="MobiDB-lite"/>
    </source>
</evidence>
<sequence length="490" mass="53394">MSSTAFKTFSLENSILDVPPQDKIFLYDAEADKKTLAAQPWKNDPHHFKTCKISAVALIKMVIHARSGVPWEIMGLMQGKVIDDALVIMDSFALPVQGTETRVNAAEAANEYMVQYVDASEKVGRKEHVIGWYHSHPGYACWLSGIDVSTQITNQKFQDPFVAVVIDPNRTISAGKVDIGAFRTYPEGYTPPGASANQYQSIPLEKIEDFGVHADQYYSLNVEVFTSSKDTTLLGALWNKYWVNTLSTSPLISNRAYAASQLSDLASKLTKAQTTVSNTRAIVPRPTLKDDKEKGKQSAPEEKKKKEDNQLEKSSRDSRKIAAEAQHGLIAQVLKDILFSLPRRDTSSSSGSSSTDETRTAAETEADDTKIDVDVEDRIDTEEETKKRVSVLEKVITSAVGIPPSFGFSSPSLPASTPAPTTATTNTATSKPTPPPSETASEGAPVPSTAGVSEAKEAVEKLEMSEVEDEEEGDGEEGEREEAPMDTDTH</sequence>
<keyword evidence="14" id="KW-1185">Reference proteome</keyword>
<organism evidence="13 14">
    <name type="scientific">Pyrrhoderma noxium</name>
    <dbReference type="NCBI Taxonomy" id="2282107"/>
    <lineage>
        <taxon>Eukaryota</taxon>
        <taxon>Fungi</taxon>
        <taxon>Dikarya</taxon>
        <taxon>Basidiomycota</taxon>
        <taxon>Agaricomycotina</taxon>
        <taxon>Agaricomycetes</taxon>
        <taxon>Hymenochaetales</taxon>
        <taxon>Hymenochaetaceae</taxon>
        <taxon>Pyrrhoderma</taxon>
    </lineage>
</organism>
<dbReference type="FunFam" id="3.40.140.10:FF:000003">
    <property type="entry name" value="COP9 signalosome complex subunit 5"/>
    <property type="match status" value="1"/>
</dbReference>
<dbReference type="AlphaFoldDB" id="A0A286UI34"/>
<evidence type="ECO:0000256" key="2">
    <source>
        <dbReference type="ARBA" id="ARBA00011098"/>
    </source>
</evidence>
<evidence type="ECO:0000313" key="14">
    <source>
        <dbReference type="Proteomes" id="UP000217199"/>
    </source>
</evidence>
<comment type="function">
    <text evidence="10">Catalytic Component of the COP9 signalosome (CSN) complex that acts as an regulator of the ubiquitin (Ubl) conjugation pathway by mediating the deneddylation of the cullin subunit of SCF-type E3 ubiquitin-protein ligase complexes.</text>
</comment>
<dbReference type="GO" id="GO:0000338">
    <property type="term" value="P:protein deneddylation"/>
    <property type="evidence" value="ECO:0007669"/>
    <property type="project" value="UniProtKB-ARBA"/>
</dbReference>
<evidence type="ECO:0000256" key="6">
    <source>
        <dbReference type="ARBA" id="ARBA00022790"/>
    </source>
</evidence>
<dbReference type="InterPro" id="IPR050242">
    <property type="entry name" value="JAMM_MPN+_peptidase_M67A"/>
</dbReference>
<proteinExistence type="inferred from homology"/>
<evidence type="ECO:0000313" key="13">
    <source>
        <dbReference type="EMBL" id="PAV19115.1"/>
    </source>
</evidence>
<feature type="domain" description="MPN" evidence="12">
    <location>
        <begin position="51"/>
        <end position="188"/>
    </location>
</feature>
<dbReference type="InterPro" id="IPR037518">
    <property type="entry name" value="MPN"/>
</dbReference>
<dbReference type="Pfam" id="PF18323">
    <property type="entry name" value="CSN5_C"/>
    <property type="match status" value="1"/>
</dbReference>
<dbReference type="GO" id="GO:0006508">
    <property type="term" value="P:proteolysis"/>
    <property type="evidence" value="ECO:0007669"/>
    <property type="project" value="UniProtKB-KW"/>
</dbReference>
<dbReference type="InParanoid" id="A0A286UI34"/>
<gene>
    <name evidence="13" type="ORF">PNOK_0595900</name>
</gene>
<dbReference type="GO" id="GO:0008237">
    <property type="term" value="F:metallopeptidase activity"/>
    <property type="evidence" value="ECO:0007669"/>
    <property type="project" value="UniProtKB-KW"/>
</dbReference>
<accession>A0A286UI34</accession>
<dbReference type="CDD" id="cd08069">
    <property type="entry name" value="MPN_RPN11_CSN5"/>
    <property type="match status" value="1"/>
</dbReference>
<dbReference type="SMART" id="SM00232">
    <property type="entry name" value="JAB_MPN"/>
    <property type="match status" value="1"/>
</dbReference>
<evidence type="ECO:0000256" key="7">
    <source>
        <dbReference type="ARBA" id="ARBA00022801"/>
    </source>
</evidence>
<evidence type="ECO:0000256" key="1">
    <source>
        <dbReference type="ARBA" id="ARBA00006008"/>
    </source>
</evidence>
<protein>
    <recommendedName>
        <fullName evidence="3">COP9 signalosome complex subunit 5</fullName>
    </recommendedName>
</protein>
<dbReference type="Proteomes" id="UP000217199">
    <property type="component" value="Unassembled WGS sequence"/>
</dbReference>
<name>A0A286UI34_9AGAM</name>